<sequence>MADDSADDGGNGADSFRLVRAGGDKGLSLAERVAARLDRLTFASPLGKRHLKGRFPLKLLAVPVDPIPGDPGVGERLKAGRLYHSSYGQAMAEVRFDAPAAPAAWLDWANGWGWLRDMAAVADHGRDGRRVEAVAKRWLAQFPEYHPLAWRPDLTGRRILMWTAYSPWIIASNDHVHRSTTLNAIARWARHLDRAVPRMAEGFARVEAAAGLLVAGLLLPGGDTRHDSAEALLATSLSALLLDDGSAVSRCPLDLTLIGELLLMVAAAATARGSSPPAIVRDTLDRIGPTLKGLSMGDGHPAAWHGGTPSAAQVKRLATAGHAAADSAPGPRSGYQRLAAGRTIAILDAGPPPPSRVNPRAHASTLAFTLSDGAALLIVNCGSDGGQRKPLPAELAEGLRSTAAHSTLVLADTNSTRLQDGSARMASGVEAVTVERRSHEGAQFVEATHDGYRRRFGLDHRRTLYLSADGTDLRGEDRLIPVPNPLSRFRRSHRHAVAIRFHLGPDAEPSLTSDGLGALVRLGSAAWAFRASFNSDPGTLLLEPSLWIDPDGDSHAIQQLILAADLPDDRQASIGWSFKRQGK</sequence>
<evidence type="ECO:0000256" key="1">
    <source>
        <dbReference type="ARBA" id="ARBA00004196"/>
    </source>
</evidence>
<protein>
    <submittedName>
        <fullName evidence="3">Heparinase II/III family protein</fullName>
    </submittedName>
</protein>
<feature type="domain" description="Heparinase II/III-like C-terminal" evidence="2">
    <location>
        <begin position="325"/>
        <end position="576"/>
    </location>
</feature>
<proteinExistence type="predicted"/>
<evidence type="ECO:0000259" key="2">
    <source>
        <dbReference type="Pfam" id="PF07940"/>
    </source>
</evidence>
<organism evidence="3 4">
    <name type="scientific">Sandaracinobacteroides saxicola</name>
    <dbReference type="NCBI Taxonomy" id="2759707"/>
    <lineage>
        <taxon>Bacteria</taxon>
        <taxon>Pseudomonadati</taxon>
        <taxon>Pseudomonadota</taxon>
        <taxon>Alphaproteobacteria</taxon>
        <taxon>Sphingomonadales</taxon>
        <taxon>Sphingosinicellaceae</taxon>
        <taxon>Sandaracinobacteroides</taxon>
    </lineage>
</organism>
<reference evidence="3 4" key="1">
    <citation type="submission" date="2020-07" db="EMBL/GenBank/DDBJ databases">
        <title>Complete genome sequence for Sandaracinobacter sp. M6.</title>
        <authorList>
            <person name="Tang Y."/>
            <person name="Liu Q."/>
            <person name="Guo Z."/>
            <person name="Lei P."/>
            <person name="Huang B."/>
        </authorList>
    </citation>
    <scope>NUCLEOTIDE SEQUENCE [LARGE SCALE GENOMIC DNA]</scope>
    <source>
        <strain evidence="3 4">M6</strain>
    </source>
</reference>
<dbReference type="InterPro" id="IPR012480">
    <property type="entry name" value="Hepar_II_III_C"/>
</dbReference>
<dbReference type="GO" id="GO:0030313">
    <property type="term" value="C:cell envelope"/>
    <property type="evidence" value="ECO:0007669"/>
    <property type="project" value="UniProtKB-SubCell"/>
</dbReference>
<keyword evidence="4" id="KW-1185">Reference proteome</keyword>
<dbReference type="AlphaFoldDB" id="A0A7G5IG93"/>
<evidence type="ECO:0000313" key="3">
    <source>
        <dbReference type="EMBL" id="QMW22385.1"/>
    </source>
</evidence>
<dbReference type="KEGG" id="sand:H3309_13685"/>
<evidence type="ECO:0000313" key="4">
    <source>
        <dbReference type="Proteomes" id="UP000515292"/>
    </source>
</evidence>
<name>A0A7G5IG93_9SPHN</name>
<comment type="subcellular location">
    <subcellularLocation>
        <location evidence="1">Cell envelope</location>
    </subcellularLocation>
</comment>
<dbReference type="Proteomes" id="UP000515292">
    <property type="component" value="Chromosome"/>
</dbReference>
<accession>A0A7G5IG93</accession>
<dbReference type="InterPro" id="IPR008929">
    <property type="entry name" value="Chondroitin_lyas"/>
</dbReference>
<dbReference type="Gene3D" id="2.70.98.70">
    <property type="match status" value="1"/>
</dbReference>
<dbReference type="Gene3D" id="1.50.10.100">
    <property type="entry name" value="Chondroitin AC/alginate lyase"/>
    <property type="match status" value="1"/>
</dbReference>
<dbReference type="RefSeq" id="WP_182295236.1">
    <property type="nucleotide sequence ID" value="NZ_CP059851.1"/>
</dbReference>
<dbReference type="GO" id="GO:0016829">
    <property type="term" value="F:lyase activity"/>
    <property type="evidence" value="ECO:0007669"/>
    <property type="project" value="InterPro"/>
</dbReference>
<dbReference type="Pfam" id="PF07940">
    <property type="entry name" value="Hepar_II_III_C"/>
    <property type="match status" value="1"/>
</dbReference>
<gene>
    <name evidence="3" type="ORF">H3309_13685</name>
</gene>
<dbReference type="EMBL" id="CP059851">
    <property type="protein sequence ID" value="QMW22385.1"/>
    <property type="molecule type" value="Genomic_DNA"/>
</dbReference>